<evidence type="ECO:0000256" key="2">
    <source>
        <dbReference type="PROSITE-ProRule" id="PRU00708"/>
    </source>
</evidence>
<dbReference type="EMBL" id="LT558132">
    <property type="protein sequence ID" value="SAM85017.1"/>
    <property type="molecule type" value="Genomic_DNA"/>
</dbReference>
<feature type="region of interest" description="Disordered" evidence="3">
    <location>
        <begin position="39"/>
        <end position="79"/>
    </location>
</feature>
<dbReference type="InterPro" id="IPR002885">
    <property type="entry name" value="PPR_rpt"/>
</dbReference>
<feature type="repeat" description="PPR" evidence="2">
    <location>
        <begin position="520"/>
        <end position="554"/>
    </location>
</feature>
<feature type="repeat" description="PPR" evidence="2">
    <location>
        <begin position="479"/>
        <end position="509"/>
    </location>
</feature>
<dbReference type="NCBIfam" id="TIGR00756">
    <property type="entry name" value="PPR"/>
    <property type="match status" value="1"/>
</dbReference>
<name>A0A1K0HJ82_9BASI</name>
<protein>
    <recommendedName>
        <fullName evidence="8">Pentatricopeptide repeat-containing protein</fullName>
    </recommendedName>
</protein>
<evidence type="ECO:0000313" key="7">
    <source>
        <dbReference type="Proteomes" id="UP000658997"/>
    </source>
</evidence>
<dbReference type="AlphaFoldDB" id="A0A1K0HJ82"/>
<dbReference type="OrthoDB" id="185373at2759"/>
<feature type="compositionally biased region" description="Polar residues" evidence="3">
    <location>
        <begin position="66"/>
        <end position="79"/>
    </location>
</feature>
<dbReference type="InterPro" id="IPR050872">
    <property type="entry name" value="PPR_P_subfamily"/>
</dbReference>
<dbReference type="Gene3D" id="1.25.40.10">
    <property type="entry name" value="Tetratricopeptide repeat domain"/>
    <property type="match status" value="4"/>
</dbReference>
<dbReference type="PANTHER" id="PTHR46128:SF211">
    <property type="entry name" value="PENTACOTRIPEPTIDE-REPEAT REGION OF PRORP DOMAIN-CONTAINING PROTEIN"/>
    <property type="match status" value="1"/>
</dbReference>
<dbReference type="EMBL" id="ULHB01000065">
    <property type="protein sequence ID" value="SYW80198.1"/>
    <property type="molecule type" value="Genomic_DNA"/>
</dbReference>
<evidence type="ECO:0000256" key="3">
    <source>
        <dbReference type="SAM" id="MobiDB-lite"/>
    </source>
</evidence>
<evidence type="ECO:0000313" key="4">
    <source>
        <dbReference type="EMBL" id="SAM85017.1"/>
    </source>
</evidence>
<dbReference type="InterPro" id="IPR011990">
    <property type="entry name" value="TPR-like_helical_dom_sf"/>
</dbReference>
<evidence type="ECO:0000313" key="5">
    <source>
        <dbReference type="EMBL" id="SYW80198.1"/>
    </source>
</evidence>
<comment type="similarity">
    <text evidence="1">Belongs to the PPR family. P subfamily.</text>
</comment>
<evidence type="ECO:0000313" key="6">
    <source>
        <dbReference type="Proteomes" id="UP000179920"/>
    </source>
</evidence>
<feature type="compositionally biased region" description="Polar residues" evidence="3">
    <location>
        <begin position="44"/>
        <end position="57"/>
    </location>
</feature>
<accession>A0A1K0HJ82</accession>
<dbReference type="PANTHER" id="PTHR46128">
    <property type="entry name" value="MITOCHONDRIAL GROUP I INTRON SPLICING FACTOR CCM1"/>
    <property type="match status" value="1"/>
</dbReference>
<proteinExistence type="inferred from homology"/>
<dbReference type="Proteomes" id="UP000658997">
    <property type="component" value="Unassembled WGS sequence"/>
</dbReference>
<gene>
    <name evidence="5" type="ORF">UBRO2_03466</name>
    <name evidence="4" type="ORF">UBRO_07582</name>
</gene>
<dbReference type="Proteomes" id="UP000179920">
    <property type="component" value="Chromosome XVI"/>
</dbReference>
<organism evidence="4 6">
    <name type="scientific">Ustilago bromivora</name>
    <dbReference type="NCBI Taxonomy" id="307758"/>
    <lineage>
        <taxon>Eukaryota</taxon>
        <taxon>Fungi</taxon>
        <taxon>Dikarya</taxon>
        <taxon>Basidiomycota</taxon>
        <taxon>Ustilaginomycotina</taxon>
        <taxon>Ustilaginomycetes</taxon>
        <taxon>Ustilaginales</taxon>
        <taxon>Ustilaginaceae</taxon>
        <taxon>Ustilago</taxon>
    </lineage>
</organism>
<dbReference type="Pfam" id="PF12854">
    <property type="entry name" value="PPR_1"/>
    <property type="match status" value="1"/>
</dbReference>
<reference evidence="4" key="2">
    <citation type="submission" date="2016-04" db="EMBL/GenBank/DDBJ databases">
        <authorList>
            <person name="Evans L.H."/>
            <person name="Alamgir A."/>
            <person name="Owens N."/>
            <person name="Weber N.D."/>
            <person name="Virtaneva K."/>
            <person name="Barbian K."/>
            <person name="Babar A."/>
            <person name="Rosenke K."/>
        </authorList>
    </citation>
    <scope>NUCLEOTIDE SEQUENCE</scope>
    <source>
        <strain evidence="4">UB2112</strain>
    </source>
</reference>
<dbReference type="PROSITE" id="PS51375">
    <property type="entry name" value="PPR"/>
    <property type="match status" value="2"/>
</dbReference>
<dbReference type="Pfam" id="PF13041">
    <property type="entry name" value="PPR_2"/>
    <property type="match status" value="1"/>
</dbReference>
<evidence type="ECO:0008006" key="8">
    <source>
        <dbReference type="Google" id="ProtNLM"/>
    </source>
</evidence>
<evidence type="ECO:0000256" key="1">
    <source>
        <dbReference type="ARBA" id="ARBA00007626"/>
    </source>
</evidence>
<keyword evidence="7" id="KW-1185">Reference proteome</keyword>
<reference evidence="5" key="3">
    <citation type="submission" date="2018-08" db="EMBL/GenBank/DDBJ databases">
        <authorList>
            <person name="Guldener U."/>
        </authorList>
    </citation>
    <scope>NUCLEOTIDE SEQUENCE</scope>
    <source>
        <strain evidence="5">UB2</strain>
    </source>
</reference>
<dbReference type="Pfam" id="PF01535">
    <property type="entry name" value="PPR"/>
    <property type="match status" value="2"/>
</dbReference>
<reference evidence="6" key="1">
    <citation type="submission" date="2016-04" db="EMBL/GenBank/DDBJ databases">
        <authorList>
            <person name="Guldener U."/>
            <person name="Guldener U."/>
        </authorList>
    </citation>
    <scope>NUCLEOTIDE SEQUENCE [LARGE SCALE GENOMIC DNA]</scope>
    <source>
        <strain evidence="6">UB2112</strain>
    </source>
</reference>
<sequence>MAVTAVGATRRALLAGIQQQLPKGLARSYSSAETSFSIHVPKANRSSNRRQGLNSKQRSVRPNHMANKQRSSQIASTSSAQLRARRVIALRPPEVQQASTSNASDGRLHGLQKAIDGQDLASIWSAWQELGEHTRSLGTDEHYKLLGLCTSYAAGLSDRDQAKQWCPRFGEIAEAASFTGDGDLICGWFRVLLANGQPDDVIRIWEQLVGLRLANGPIPSKLHGVSEAEEAQEGNSERFIRIDESAQGERVDLHDLVCLVAFACTNSSRAIDFVNLFDRIEFGSPFRLFFNMSRAKRLFESMRISKGPSSDLVCNTDWSVVQSKLWSIELGRGLSSGSGGPQRIARLLGSLFSMGQVDEAQAIFQTAMRAVSQPRAWLSLERWNSSSTASARKRVQWTESCWSVCLSEFIACGRMDVAMQVWSKYHECGLDPSPKVWNALLNGYGRAKNYTAALQTWSAAIKQACTNEAAGSRAAKLPDELMYTTMIDNLFRAKKMDEAMSLFSEMIAKSDRNGGKLEVRTETFNAVVFGLFINGKHHQARVVLDEMLTKGPAPSIGTINIFLRAYARIADLQLLAETLRLADKLKLRPDVVTFTTILDALLRSGGESATDAVSKTLGMMTSMGVQPNVITYTSMIKACLVGAEAAQLDMASQSMLGESRSPSRRQAGQEQVSIAAALDLLDRMIQAKITPSEETYTALIGGCLENPEAVAHALATKSIPRHYCAPPKPLRRLKESNQTVRQWTQESPEVALALLLLEHMKARNLTAPPIALRHLIEGLCNPRRDQAAFNRSMDLIDDILLRTQPPEPARGMGPFASAVLESKEVSTSSLHAPSHKTWIVVLSSLIDRLEKGLGDRAAGVACGKVLSLATRLVREMGSLSGAEGGLSLSRLYERAASLISRVAR</sequence>